<keyword evidence="2" id="KW-1185">Reference proteome</keyword>
<reference evidence="1 2" key="1">
    <citation type="journal article" date="2017" name="ISME J.">
        <title>Unveiling bifidobacterial biogeography across the mammalian branch of the tree of life.</title>
        <authorList>
            <person name="Milani C."/>
            <person name="Mangifesta M."/>
            <person name="Mancabelli L."/>
            <person name="Lugli G.A."/>
            <person name="James K."/>
            <person name="Duranti S."/>
            <person name="Turroni F."/>
            <person name="Ferrario C."/>
            <person name="Ossiprandi M.C."/>
            <person name="van Sinderen D."/>
            <person name="Ventura M."/>
        </authorList>
    </citation>
    <scope>NUCLEOTIDE SEQUENCE [LARGE SCALE GENOMIC DNA]</scope>
    <source>
        <strain evidence="2">Ham19E</strain>
    </source>
</reference>
<dbReference type="EMBL" id="MVOH01000014">
    <property type="protein sequence ID" value="PAU67382.1"/>
    <property type="molecule type" value="Genomic_DNA"/>
</dbReference>
<sequence length="124" mass="13994">MISLNVTCVDTHALTITPDNTQTQDDGDFIDTIGPLFDNDDGPHDESCNYLYGTCDDVATFSITNIDFDGMANTRFYCPKHFLLCLHFIIDATTSDNWFSQLDTQEERAAAFRTYYASAQRIRG</sequence>
<organism evidence="1 2">
    <name type="scientific">Bifidobacterium criceti</name>
    <dbReference type="NCBI Taxonomy" id="1960969"/>
    <lineage>
        <taxon>Bacteria</taxon>
        <taxon>Bacillati</taxon>
        <taxon>Actinomycetota</taxon>
        <taxon>Actinomycetes</taxon>
        <taxon>Bifidobacteriales</taxon>
        <taxon>Bifidobacteriaceae</taxon>
        <taxon>Bifidobacterium</taxon>
    </lineage>
</organism>
<gene>
    <name evidence="1" type="ORF">B1526_1105</name>
</gene>
<dbReference type="OrthoDB" id="3239460at2"/>
<accession>A0A2A2EEL6</accession>
<comment type="caution">
    <text evidence="1">The sequence shown here is derived from an EMBL/GenBank/DDBJ whole genome shotgun (WGS) entry which is preliminary data.</text>
</comment>
<dbReference type="RefSeq" id="WP_133088487.1">
    <property type="nucleotide sequence ID" value="NZ_MVOH01000014.1"/>
</dbReference>
<evidence type="ECO:0000313" key="2">
    <source>
        <dbReference type="Proteomes" id="UP000218399"/>
    </source>
</evidence>
<dbReference type="AlphaFoldDB" id="A0A2A2EEL6"/>
<name>A0A2A2EEL6_9BIFI</name>
<evidence type="ECO:0000313" key="1">
    <source>
        <dbReference type="EMBL" id="PAU67382.1"/>
    </source>
</evidence>
<dbReference type="Proteomes" id="UP000218399">
    <property type="component" value="Unassembled WGS sequence"/>
</dbReference>
<proteinExistence type="predicted"/>
<protein>
    <submittedName>
        <fullName evidence="1">Uncharacterized protein</fullName>
    </submittedName>
</protein>